<keyword evidence="2 8" id="KW-0813">Transport</keyword>
<dbReference type="Gene3D" id="1.10.287.70">
    <property type="match status" value="1"/>
</dbReference>
<keyword evidence="12" id="KW-1185">Reference proteome</keyword>
<name>A0ABN8R3J7_9CNID</name>
<comment type="similarity">
    <text evidence="8">Belongs to the two pore domain potassium channel (TC 1.A.1.8) family.</text>
</comment>
<proteinExistence type="inferred from homology"/>
<feature type="transmembrane region" description="Helical" evidence="9">
    <location>
        <begin position="162"/>
        <end position="185"/>
    </location>
</feature>
<protein>
    <recommendedName>
        <fullName evidence="10">Potassium channel domain-containing protein</fullName>
    </recommendedName>
</protein>
<accession>A0ABN8R3J7</accession>
<feature type="domain" description="Potassium channel" evidence="10">
    <location>
        <begin position="169"/>
        <end position="257"/>
    </location>
</feature>
<dbReference type="PANTHER" id="PTHR11003:SF345">
    <property type="entry name" value="TWIK FAMILY OF POTASSIUM CHANNELS PROTEIN 18"/>
    <property type="match status" value="1"/>
</dbReference>
<dbReference type="Proteomes" id="UP001159405">
    <property type="component" value="Unassembled WGS sequence"/>
</dbReference>
<evidence type="ECO:0000256" key="8">
    <source>
        <dbReference type="RuleBase" id="RU003857"/>
    </source>
</evidence>
<evidence type="ECO:0000256" key="1">
    <source>
        <dbReference type="ARBA" id="ARBA00004141"/>
    </source>
</evidence>
<feature type="domain" description="Potassium channel" evidence="10">
    <location>
        <begin position="69"/>
        <end position="138"/>
    </location>
</feature>
<dbReference type="EMBL" id="CALNXK010000168">
    <property type="protein sequence ID" value="CAH3171935.1"/>
    <property type="molecule type" value="Genomic_DNA"/>
</dbReference>
<dbReference type="SUPFAM" id="SSF81324">
    <property type="entry name" value="Voltage-gated potassium channels"/>
    <property type="match status" value="2"/>
</dbReference>
<evidence type="ECO:0000256" key="7">
    <source>
        <dbReference type="ARBA" id="ARBA00023303"/>
    </source>
</evidence>
<dbReference type="PANTHER" id="PTHR11003">
    <property type="entry name" value="POTASSIUM CHANNEL, SUBFAMILY K"/>
    <property type="match status" value="1"/>
</dbReference>
<keyword evidence="5 8" id="KW-0406">Ion transport</keyword>
<keyword evidence="6 9" id="KW-0472">Membrane</keyword>
<keyword evidence="3 8" id="KW-0812">Transmembrane</keyword>
<dbReference type="InterPro" id="IPR013099">
    <property type="entry name" value="K_chnl_dom"/>
</dbReference>
<evidence type="ECO:0000256" key="3">
    <source>
        <dbReference type="ARBA" id="ARBA00022692"/>
    </source>
</evidence>
<evidence type="ECO:0000256" key="5">
    <source>
        <dbReference type="ARBA" id="ARBA00023065"/>
    </source>
</evidence>
<reference evidence="11 12" key="1">
    <citation type="submission" date="2022-05" db="EMBL/GenBank/DDBJ databases">
        <authorList>
            <consortium name="Genoscope - CEA"/>
            <person name="William W."/>
        </authorList>
    </citation>
    <scope>NUCLEOTIDE SEQUENCE [LARGE SCALE GENOMIC DNA]</scope>
</reference>
<evidence type="ECO:0000256" key="9">
    <source>
        <dbReference type="SAM" id="Phobius"/>
    </source>
</evidence>
<evidence type="ECO:0000313" key="11">
    <source>
        <dbReference type="EMBL" id="CAH3171935.1"/>
    </source>
</evidence>
<keyword evidence="4 9" id="KW-1133">Transmembrane helix</keyword>
<evidence type="ECO:0000256" key="6">
    <source>
        <dbReference type="ARBA" id="ARBA00023136"/>
    </source>
</evidence>
<gene>
    <name evidence="11" type="ORF">PLOB_00012257</name>
</gene>
<comment type="subcellular location">
    <subcellularLocation>
        <location evidence="1">Membrane</location>
        <topology evidence="1">Multi-pass membrane protein</topology>
    </subcellularLocation>
</comment>
<evidence type="ECO:0000256" key="2">
    <source>
        <dbReference type="ARBA" id="ARBA00022448"/>
    </source>
</evidence>
<comment type="caution">
    <text evidence="11">The sequence shown here is derived from an EMBL/GenBank/DDBJ whole genome shotgun (WGS) entry which is preliminary data.</text>
</comment>
<keyword evidence="7 8" id="KW-0407">Ion channel</keyword>
<evidence type="ECO:0000259" key="10">
    <source>
        <dbReference type="Pfam" id="PF07885"/>
    </source>
</evidence>
<sequence length="308" mass="34467">MCMMLSTGKTLLIRTLLLLFYGFAGAGIFTLIERREESCKETSKRMIQQLKKNFTKCCNMTDEEFEIFLTAAYRAVNTGKTLDWTYFRAVDFTYSALTTIGYGHLTPVTAYGKLFCIAFSLFGIPLCLLTLKSAGVLISELLKRAIINFEIRAFKVPSVSHLEFKCAFLTLALTVIFLSLSSAVQVNWEKWTFVDSFYTWFITFTTVGFGDYIPFESVVSREDAGVTAAVFHIFATFPALCGLCLVASVINTLLTVFDKQEPSEVSNSCSGHLFNSTNRIAKDNQELKFVITGTAVKPLNKVKRPQSV</sequence>
<dbReference type="InterPro" id="IPR003280">
    <property type="entry name" value="2pore_dom_K_chnl"/>
</dbReference>
<dbReference type="Pfam" id="PF07885">
    <property type="entry name" value="Ion_trans_2"/>
    <property type="match status" value="2"/>
</dbReference>
<feature type="transmembrane region" description="Helical" evidence="9">
    <location>
        <begin position="227"/>
        <end position="250"/>
    </location>
</feature>
<organism evidence="11 12">
    <name type="scientific">Porites lobata</name>
    <dbReference type="NCBI Taxonomy" id="104759"/>
    <lineage>
        <taxon>Eukaryota</taxon>
        <taxon>Metazoa</taxon>
        <taxon>Cnidaria</taxon>
        <taxon>Anthozoa</taxon>
        <taxon>Hexacorallia</taxon>
        <taxon>Scleractinia</taxon>
        <taxon>Fungiina</taxon>
        <taxon>Poritidae</taxon>
        <taxon>Porites</taxon>
    </lineage>
</organism>
<evidence type="ECO:0000313" key="12">
    <source>
        <dbReference type="Proteomes" id="UP001159405"/>
    </source>
</evidence>
<dbReference type="PRINTS" id="PR01333">
    <property type="entry name" value="2POREKCHANEL"/>
</dbReference>
<feature type="transmembrane region" description="Helical" evidence="9">
    <location>
        <begin position="197"/>
        <end position="215"/>
    </location>
</feature>
<evidence type="ECO:0000256" key="4">
    <source>
        <dbReference type="ARBA" id="ARBA00022989"/>
    </source>
</evidence>
<feature type="transmembrane region" description="Helical" evidence="9">
    <location>
        <begin position="117"/>
        <end position="142"/>
    </location>
</feature>